<proteinExistence type="predicted"/>
<reference evidence="1" key="3">
    <citation type="submission" date="2025-09" db="UniProtKB">
        <authorList>
            <consortium name="Ensembl"/>
        </authorList>
    </citation>
    <scope>IDENTIFICATION</scope>
</reference>
<evidence type="ECO:0000313" key="2">
    <source>
        <dbReference type="Proteomes" id="UP000694620"/>
    </source>
</evidence>
<reference evidence="1" key="2">
    <citation type="submission" date="2025-08" db="UniProtKB">
        <authorList>
            <consortium name="Ensembl"/>
        </authorList>
    </citation>
    <scope>IDENTIFICATION</scope>
</reference>
<dbReference type="AlphaFoldDB" id="A0A8C4S7W7"/>
<dbReference type="GeneTree" id="ENSGT00980000202153"/>
<dbReference type="Proteomes" id="UP000694620">
    <property type="component" value="Chromosome 11"/>
</dbReference>
<sequence>MLRHTDGRVRIRCQQHESMNPACLLSKVQASCGSIMVWGMFSWHTLGLSVRINHHFNTSAYLIVVADDIVLFQSQIKAYFPNAYAILNIHHG</sequence>
<dbReference type="Gene3D" id="3.30.420.10">
    <property type="entry name" value="Ribonuclease H-like superfamily/Ribonuclease H"/>
    <property type="match status" value="1"/>
</dbReference>
<reference evidence="1" key="1">
    <citation type="submission" date="2021-06" db="EMBL/GenBank/DDBJ databases">
        <authorList>
            <consortium name="Wellcome Sanger Institute Data Sharing"/>
        </authorList>
    </citation>
    <scope>NUCLEOTIDE SEQUENCE [LARGE SCALE GENOMIC DNA]</scope>
</reference>
<organism evidence="1 2">
    <name type="scientific">Erpetoichthys calabaricus</name>
    <name type="common">Rope fish</name>
    <name type="synonym">Calamoichthys calabaricus</name>
    <dbReference type="NCBI Taxonomy" id="27687"/>
    <lineage>
        <taxon>Eukaryota</taxon>
        <taxon>Metazoa</taxon>
        <taxon>Chordata</taxon>
        <taxon>Craniata</taxon>
        <taxon>Vertebrata</taxon>
        <taxon>Euteleostomi</taxon>
        <taxon>Actinopterygii</taxon>
        <taxon>Polypteriformes</taxon>
        <taxon>Polypteridae</taxon>
        <taxon>Erpetoichthys</taxon>
    </lineage>
</organism>
<dbReference type="GO" id="GO:0003676">
    <property type="term" value="F:nucleic acid binding"/>
    <property type="evidence" value="ECO:0007669"/>
    <property type="project" value="InterPro"/>
</dbReference>
<protein>
    <submittedName>
        <fullName evidence="1">Uncharacterized protein</fullName>
    </submittedName>
</protein>
<dbReference type="InterPro" id="IPR036397">
    <property type="entry name" value="RNaseH_sf"/>
</dbReference>
<dbReference type="Ensembl" id="ENSECRT00000013665.1">
    <property type="protein sequence ID" value="ENSECRP00000013431.1"/>
    <property type="gene ID" value="ENSECRG00000008955.1"/>
</dbReference>
<evidence type="ECO:0000313" key="1">
    <source>
        <dbReference type="Ensembl" id="ENSECRP00000013431.1"/>
    </source>
</evidence>
<name>A0A8C4S7W7_ERPCA</name>
<keyword evidence="2" id="KW-1185">Reference proteome</keyword>
<accession>A0A8C4S7W7</accession>